<feature type="domain" description="Glycoside hydrolase family 38 central" evidence="5">
    <location>
        <begin position="299"/>
        <end position="372"/>
    </location>
</feature>
<dbReference type="SUPFAM" id="SSF88688">
    <property type="entry name" value="Families 57/38 glycoside transferase middle domain"/>
    <property type="match status" value="1"/>
</dbReference>
<dbReference type="Gene3D" id="3.20.110.10">
    <property type="entry name" value="Glycoside hydrolase 38, N terminal domain"/>
    <property type="match status" value="1"/>
</dbReference>
<name>A0A1G9U7A9_9BACI</name>
<dbReference type="Gene3D" id="2.70.98.30">
    <property type="entry name" value="Golgi alpha-mannosidase II, domain 4"/>
    <property type="match status" value="1"/>
</dbReference>
<dbReference type="GO" id="GO:0046872">
    <property type="term" value="F:metal ion binding"/>
    <property type="evidence" value="ECO:0007669"/>
    <property type="project" value="UniProtKB-KW"/>
</dbReference>
<dbReference type="GO" id="GO:0009313">
    <property type="term" value="P:oligosaccharide catabolic process"/>
    <property type="evidence" value="ECO:0007669"/>
    <property type="project" value="TreeGrafter"/>
</dbReference>
<organism evidence="6 7">
    <name type="scientific">Sediminibacillus halophilus</name>
    <dbReference type="NCBI Taxonomy" id="482461"/>
    <lineage>
        <taxon>Bacteria</taxon>
        <taxon>Bacillati</taxon>
        <taxon>Bacillota</taxon>
        <taxon>Bacilli</taxon>
        <taxon>Bacillales</taxon>
        <taxon>Bacillaceae</taxon>
        <taxon>Sediminibacillus</taxon>
    </lineage>
</organism>
<dbReference type="OrthoDB" id="9764050at2"/>
<dbReference type="InterPro" id="IPR011682">
    <property type="entry name" value="Glyco_hydro_38_C"/>
</dbReference>
<reference evidence="7" key="1">
    <citation type="submission" date="2016-10" db="EMBL/GenBank/DDBJ databases">
        <authorList>
            <person name="Varghese N."/>
            <person name="Submissions S."/>
        </authorList>
    </citation>
    <scope>NUCLEOTIDE SEQUENCE [LARGE SCALE GENOMIC DNA]</scope>
    <source>
        <strain evidence="7">CGMCC 1.6199</strain>
    </source>
</reference>
<dbReference type="InterPro" id="IPR015341">
    <property type="entry name" value="Glyco_hydro_38_cen"/>
</dbReference>
<evidence type="ECO:0000256" key="3">
    <source>
        <dbReference type="ARBA" id="ARBA00022801"/>
    </source>
</evidence>
<evidence type="ECO:0000256" key="1">
    <source>
        <dbReference type="ARBA" id="ARBA00009792"/>
    </source>
</evidence>
<dbReference type="GO" id="GO:0030246">
    <property type="term" value="F:carbohydrate binding"/>
    <property type="evidence" value="ECO:0007669"/>
    <property type="project" value="InterPro"/>
</dbReference>
<dbReference type="Gene3D" id="2.60.40.2210">
    <property type="match status" value="1"/>
</dbReference>
<dbReference type="InterPro" id="IPR027291">
    <property type="entry name" value="Glyco_hydro_38_N_sf"/>
</dbReference>
<dbReference type="Pfam" id="PF01074">
    <property type="entry name" value="Glyco_hydro_38N"/>
    <property type="match status" value="1"/>
</dbReference>
<dbReference type="STRING" id="482461.SAMN05216244_2897"/>
<evidence type="ECO:0000259" key="5">
    <source>
        <dbReference type="SMART" id="SM00872"/>
    </source>
</evidence>
<dbReference type="InterPro" id="IPR011013">
    <property type="entry name" value="Gal_mutarotase_sf_dom"/>
</dbReference>
<comment type="similarity">
    <text evidence="1">Belongs to the glycosyl hydrolase 38 family.</text>
</comment>
<keyword evidence="7" id="KW-1185">Reference proteome</keyword>
<keyword evidence="2" id="KW-0479">Metal-binding</keyword>
<evidence type="ECO:0000313" key="6">
    <source>
        <dbReference type="EMBL" id="SDM55866.1"/>
    </source>
</evidence>
<evidence type="ECO:0000313" key="7">
    <source>
        <dbReference type="Proteomes" id="UP000182347"/>
    </source>
</evidence>
<dbReference type="InterPro" id="IPR000602">
    <property type="entry name" value="Glyco_hydro_38_N"/>
</dbReference>
<dbReference type="Pfam" id="PF18438">
    <property type="entry name" value="Glyco_hydro_38"/>
    <property type="match status" value="1"/>
</dbReference>
<dbReference type="RefSeq" id="WP_074599968.1">
    <property type="nucleotide sequence ID" value="NZ_FNHF01000003.1"/>
</dbReference>
<dbReference type="Proteomes" id="UP000182347">
    <property type="component" value="Unassembled WGS sequence"/>
</dbReference>
<dbReference type="PANTHER" id="PTHR46017">
    <property type="entry name" value="ALPHA-MANNOSIDASE 2C1"/>
    <property type="match status" value="1"/>
</dbReference>
<dbReference type="GO" id="GO:0004559">
    <property type="term" value="F:alpha-mannosidase activity"/>
    <property type="evidence" value="ECO:0007669"/>
    <property type="project" value="InterPro"/>
</dbReference>
<dbReference type="Pfam" id="PF07748">
    <property type="entry name" value="Glyco_hydro_38C"/>
    <property type="match status" value="1"/>
</dbReference>
<dbReference type="AlphaFoldDB" id="A0A1G9U7A9"/>
<dbReference type="InterPro" id="IPR028995">
    <property type="entry name" value="Glyco_hydro_57/38_cen_sf"/>
</dbReference>
<evidence type="ECO:0000256" key="2">
    <source>
        <dbReference type="ARBA" id="ARBA00022723"/>
    </source>
</evidence>
<sequence length="907" mass="104393">MEEEKTSVHIISHSHWDREWYMEFEKHRFFLINLIDRLIEKHDKGEQFESFHLDGQTVILEDYFEIRPDRKEAVKEMIELGKLHIGPWYVLQDAFLTSAESNVRNLLYGLKDSEAYGHYVKLGYFPDTFGIYGQAPQILQQAGIDTAAFGRGVKPTGFNNMVMESANFESPYSELEWKAPDGSSVLGVLFANWYSNGNEIPVNREEAKVFWDQKLADAKKYASTNQLLFMNGCDHQPLQTDLPEAIQTAEELYPDIDFIHSSFDTYRKELKRHLPSKLQTIHGELRNQKTDGWSTLVNTASSRVHLKQMNQTCQTLLENGAEPMAALAHLTGEQYPEQYLEYAWKTLMKNHPHDSICGCSIDEVHKEMETRYNKAESAASIIINQSAQAVAEKIDTSWFSERAIPIVVYNTSGWNRDIIIRKTVELEKVYFDERPFSEIPDYLESKQTSEWQLYDAGGRAIHADIAEERVEFDYDLPNDRFRKPYFAKKAEVSFLANNLPAFGYQLFYLLPEKGKEQNDASLFLNDRQLENEHVQLTVHDNGSFDLMDKETGKQYSQLGIYQDTGDIGNEYMFKQTSDGKRYSTIHEKAEIQIIKDTPLEAKIEVIHEWELPAEADELLDKERQNLIWHPDRQAGRSSETKMLNIRTSISLEKNAKGPKIKAVIDNSIKDHRLRVLFPTDFIADHHQAASVFEVAERPNVPDEEWENPAFDHHLQQFVSISDNANGLTIATKGLNEYEILEDRNTIAVTMLRSVGEMGDWGVFPTPEAQCLGENTAEWMVIPHKRGVLESHAFQEAYQYLIPCFCEQTTIHPGILPSSIEYLDWNQEGLAISNIKIGRSGDLFIRWFNPGKHPVALKAHVNGCNHFYQSNIVEKKKETRSQTPTINTVVEPYKIVTYAFRKDNENED</sequence>
<dbReference type="SMART" id="SM00872">
    <property type="entry name" value="Alpha-mann_mid"/>
    <property type="match status" value="1"/>
</dbReference>
<dbReference type="Pfam" id="PF09261">
    <property type="entry name" value="Alpha-mann_mid"/>
    <property type="match status" value="1"/>
</dbReference>
<gene>
    <name evidence="6" type="ORF">SAMN05216244_2897</name>
</gene>
<dbReference type="SUPFAM" id="SSF74650">
    <property type="entry name" value="Galactose mutarotase-like"/>
    <property type="match status" value="1"/>
</dbReference>
<accession>A0A1G9U7A9</accession>
<evidence type="ECO:0000256" key="4">
    <source>
        <dbReference type="ARBA" id="ARBA00023295"/>
    </source>
</evidence>
<dbReference type="EMBL" id="FNHF01000003">
    <property type="protein sequence ID" value="SDM55866.1"/>
    <property type="molecule type" value="Genomic_DNA"/>
</dbReference>
<protein>
    <submittedName>
        <fullName evidence="6">Alpha-mannosidase</fullName>
    </submittedName>
</protein>
<dbReference type="GO" id="GO:0006013">
    <property type="term" value="P:mannose metabolic process"/>
    <property type="evidence" value="ECO:0007669"/>
    <property type="project" value="InterPro"/>
</dbReference>
<dbReference type="InterPro" id="IPR041509">
    <property type="entry name" value="GH38_beta-1"/>
</dbReference>
<dbReference type="CDD" id="cd10814">
    <property type="entry name" value="GH38N_AMII_SpGH38_like"/>
    <property type="match status" value="1"/>
</dbReference>
<dbReference type="PANTHER" id="PTHR46017:SF2">
    <property type="entry name" value="MANNOSYLGLYCERATE HYDROLASE"/>
    <property type="match status" value="1"/>
</dbReference>
<proteinExistence type="inferred from homology"/>
<dbReference type="SUPFAM" id="SSF88713">
    <property type="entry name" value="Glycoside hydrolase/deacetylase"/>
    <property type="match status" value="1"/>
</dbReference>
<dbReference type="InterPro" id="IPR037094">
    <property type="entry name" value="Glyco_hydro_38_cen_sf"/>
</dbReference>
<dbReference type="Gene3D" id="1.20.1270.50">
    <property type="entry name" value="Glycoside hydrolase family 38, central domain"/>
    <property type="match status" value="1"/>
</dbReference>
<keyword evidence="4" id="KW-0326">Glycosidase</keyword>
<dbReference type="InterPro" id="IPR011330">
    <property type="entry name" value="Glyco_hydro/deAcase_b/a-brl"/>
</dbReference>
<keyword evidence="3" id="KW-0378">Hydrolase</keyword>